<accession>A0A0C3ISU5</accession>
<reference evidence="1 2" key="1">
    <citation type="submission" date="2014-04" db="EMBL/GenBank/DDBJ databases">
        <authorList>
            <consortium name="DOE Joint Genome Institute"/>
            <person name="Kuo A."/>
            <person name="Kohler A."/>
            <person name="Costa M.D."/>
            <person name="Nagy L.G."/>
            <person name="Floudas D."/>
            <person name="Copeland A."/>
            <person name="Barry K.W."/>
            <person name="Cichocki N."/>
            <person name="Veneault-Fourrey C."/>
            <person name="LaButti K."/>
            <person name="Lindquist E.A."/>
            <person name="Lipzen A."/>
            <person name="Lundell T."/>
            <person name="Morin E."/>
            <person name="Murat C."/>
            <person name="Sun H."/>
            <person name="Tunlid A."/>
            <person name="Henrissat B."/>
            <person name="Grigoriev I.V."/>
            <person name="Hibbett D.S."/>
            <person name="Martin F."/>
            <person name="Nordberg H.P."/>
            <person name="Cantor M.N."/>
            <person name="Hua S.X."/>
        </authorList>
    </citation>
    <scope>NUCLEOTIDE SEQUENCE [LARGE SCALE GENOMIC DNA]</scope>
    <source>
        <strain evidence="1 2">Marx 270</strain>
    </source>
</reference>
<sequence length="84" mass="9477">MGHDAGYSCAVNLRANILSVSHSRHWNIIRNQYSVRNMVLIRYSGPMPSPAFPPCHQRKLPEVEVSAIQSSAKRWLVDRPCSST</sequence>
<reference evidence="2" key="2">
    <citation type="submission" date="2015-01" db="EMBL/GenBank/DDBJ databases">
        <title>Evolutionary Origins and Diversification of the Mycorrhizal Mutualists.</title>
        <authorList>
            <consortium name="DOE Joint Genome Institute"/>
            <consortium name="Mycorrhizal Genomics Consortium"/>
            <person name="Kohler A."/>
            <person name="Kuo A."/>
            <person name="Nagy L.G."/>
            <person name="Floudas D."/>
            <person name="Copeland A."/>
            <person name="Barry K.W."/>
            <person name="Cichocki N."/>
            <person name="Veneault-Fourrey C."/>
            <person name="LaButti K."/>
            <person name="Lindquist E.A."/>
            <person name="Lipzen A."/>
            <person name="Lundell T."/>
            <person name="Morin E."/>
            <person name="Murat C."/>
            <person name="Riley R."/>
            <person name="Ohm R."/>
            <person name="Sun H."/>
            <person name="Tunlid A."/>
            <person name="Henrissat B."/>
            <person name="Grigoriev I.V."/>
            <person name="Hibbett D.S."/>
            <person name="Martin F."/>
        </authorList>
    </citation>
    <scope>NUCLEOTIDE SEQUENCE [LARGE SCALE GENOMIC DNA]</scope>
    <source>
        <strain evidence="2">Marx 270</strain>
    </source>
</reference>
<protein>
    <submittedName>
        <fullName evidence="1">Uncharacterized protein</fullName>
    </submittedName>
</protein>
<name>A0A0C3ISU5_PISTI</name>
<dbReference type="EMBL" id="KN832000">
    <property type="protein sequence ID" value="KIN99977.1"/>
    <property type="molecule type" value="Genomic_DNA"/>
</dbReference>
<organism evidence="1 2">
    <name type="scientific">Pisolithus tinctorius Marx 270</name>
    <dbReference type="NCBI Taxonomy" id="870435"/>
    <lineage>
        <taxon>Eukaryota</taxon>
        <taxon>Fungi</taxon>
        <taxon>Dikarya</taxon>
        <taxon>Basidiomycota</taxon>
        <taxon>Agaricomycotina</taxon>
        <taxon>Agaricomycetes</taxon>
        <taxon>Agaricomycetidae</taxon>
        <taxon>Boletales</taxon>
        <taxon>Sclerodermatineae</taxon>
        <taxon>Pisolithaceae</taxon>
        <taxon>Pisolithus</taxon>
    </lineage>
</organism>
<keyword evidence="2" id="KW-1185">Reference proteome</keyword>
<proteinExistence type="predicted"/>
<dbReference type="HOGENOM" id="CLU_2528366_0_0_1"/>
<evidence type="ECO:0000313" key="2">
    <source>
        <dbReference type="Proteomes" id="UP000054217"/>
    </source>
</evidence>
<gene>
    <name evidence="1" type="ORF">M404DRAFT_776943</name>
</gene>
<evidence type="ECO:0000313" key="1">
    <source>
        <dbReference type="EMBL" id="KIN99977.1"/>
    </source>
</evidence>
<dbReference type="AlphaFoldDB" id="A0A0C3ISU5"/>
<dbReference type="Proteomes" id="UP000054217">
    <property type="component" value="Unassembled WGS sequence"/>
</dbReference>
<dbReference type="InParanoid" id="A0A0C3ISU5"/>